<dbReference type="InterPro" id="IPR027417">
    <property type="entry name" value="P-loop_NTPase"/>
</dbReference>
<dbReference type="Pfam" id="PF13087">
    <property type="entry name" value="AAA_12"/>
    <property type="match status" value="1"/>
</dbReference>
<dbReference type="Proteomes" id="UP000265703">
    <property type="component" value="Unassembled WGS sequence"/>
</dbReference>
<dbReference type="SUPFAM" id="SSF52540">
    <property type="entry name" value="P-loop containing nucleoside triphosphate hydrolases"/>
    <property type="match status" value="1"/>
</dbReference>
<keyword evidence="6" id="KW-0391">Immunity</keyword>
<evidence type="ECO:0000256" key="6">
    <source>
        <dbReference type="ARBA" id="ARBA00022859"/>
    </source>
</evidence>
<dbReference type="EMBL" id="QKYT01000038">
    <property type="protein sequence ID" value="RIA96822.1"/>
    <property type="molecule type" value="Genomic_DNA"/>
</dbReference>
<evidence type="ECO:0000256" key="3">
    <source>
        <dbReference type="ARBA" id="ARBA00022723"/>
    </source>
</evidence>
<evidence type="ECO:0000256" key="1">
    <source>
        <dbReference type="ARBA" id="ARBA00004496"/>
    </source>
</evidence>
<sequence length="1460" mass="169105">MMTKPKLTPHLANRSWMPEHEEIYRQVHYDLLRTEIVEDLQRASVSFFAINCEDYNIPEDSPFYNYVFYRDVRIVDTHIDKNFTPYVKVGFKPSRPVDWIKGEHLIYGTFVLLFKVKFESNNVSADISSMTWAMVEHFNLNEIIRPNGNKDSCWQSQDSYVGLNFSESELKKLDINGNYVMLESTRNYASIRPVMEWLKESSIQRVFPLYRELFSCDLGIKHTPGYLENVSFDITSILVDQGQPTITKDLSKWPNYLNLYGNPAYNMERSCVFALRHIISNKVAVISAPIITSKAKVASTAVEFLYRALEQSHCHEPILILTRSSYALDNILEQLLPSFPDLIRCGSLSKCKSSTLHARQIQHVVNDFSKKTNFRRGWPNISKDMINKREELAELFRLKKYALSISYFVETSPEAFRDQLVPTSFKYWNFGFESEKAMLERCLELWLSGKSVTENTLYPSTTRNQMRSTKDDFPAFYSSSSRNNLQRTVTTLPAWSSVVQGFNRPHQGIVLDNKPLKLKLTFNLLFTKEMINKGTRSHDAQILSFFDELSESYLFENDWTKSNGCNDDEISLPSNFDKEILDNQIDDRVIFKSEECKVRANLNFNNKHNTENAEFSDVAKNFWKTSGKNIWEINLDGRRSLYDRFCQRHIEFFDPKIRELQMNAISEAEKPKSALLAKWIEVCSFAPVIGMTVSYATAYRELLTTIKPRICIMDEASEILESQMMFLISSDRLEHLIMFGDIQYSKPDVKSRTTQDYGLDVSLFERWIKCDGKFMCLNQQCRMNPDVFELVRTFYDKKETENVAANNINNIKGVTSNVFFMTHDKFDDENWTSFKKINTFEAHFVVRFAFYLYQQGYDPAKITILTPYLGQKILILKLLNPELKQELTNIYNGRFDKERNQTGKIKVELIDNYSSEENDIVLLSLVSVRKNNWRKEALKSLNNKKRAIIALSRALHALYIFGNEEMLRKSEIWAPVVKKLAEKKNTYGESLILSCKNHVNQRIEITTPKDFETKVPFGGCSKPCDTSLTCGHKCPRKCHPIIHTEEVNYLCKERCGGRFRPEGCDHDCPNKCYECEKLKKCPPCDESIKIRLRCKHITIIPCRMKSNIDKMTLECKEKINFPFRCGHSSLLPCSTRLPICQETCGKSFPCGHRCQRRCGTEHSHERSDCLSECVKTLICGHQCANGCNEPNRHTAFCSERCRIKCLHGHMCPKTCHETCTRCLEPCPWRCKHHKCNKKCSEYCDRSPCDKRCTKILECTHQCNGFCGEKCPPCLRCNPNLRCSITLSTFSEMEVNERIYVLPECNCVFIAEGLDSYFRNQVKDGDHTAIRLWQCPGCKEPIFTAMRYNYYLKVEINLWNIIKRKQEAARNMLSLEERKQIINAMNEETRINDFNSMVGGRWFVCPNNHPYYIGNCGGATQLSKCPDCSATIGGTQHRVISNNRFYGEFDNSASPAWPGQH</sequence>
<comment type="subcellular location">
    <subcellularLocation>
        <location evidence="1">Cytoplasm</location>
    </subcellularLocation>
</comment>
<evidence type="ECO:0000259" key="7">
    <source>
        <dbReference type="PROSITE" id="PS51981"/>
    </source>
</evidence>
<dbReference type="PANTHER" id="PTHR10887:SF341">
    <property type="entry name" value="NFX1-TYPE ZINC FINGER-CONTAINING PROTEIN 1"/>
    <property type="match status" value="1"/>
</dbReference>
<comment type="caution">
    <text evidence="8">The sequence shown here is derived from an EMBL/GenBank/DDBJ whole genome shotgun (WGS) entry which is preliminary data.</text>
</comment>
<protein>
    <recommendedName>
        <fullName evidence="7">RZ-type domain-containing protein</fullName>
    </recommendedName>
</protein>
<dbReference type="InterPro" id="IPR045055">
    <property type="entry name" value="DNA2/NAM7-like"/>
</dbReference>
<reference evidence="8 9" key="1">
    <citation type="submission" date="2018-06" db="EMBL/GenBank/DDBJ databases">
        <title>Comparative genomics reveals the genomic features of Rhizophagus irregularis, R. cerebriforme, R. diaphanum and Gigaspora rosea, and their symbiotic lifestyle signature.</title>
        <authorList>
            <person name="Morin E."/>
            <person name="San Clemente H."/>
            <person name="Chen E.C.H."/>
            <person name="De La Providencia I."/>
            <person name="Hainaut M."/>
            <person name="Kuo A."/>
            <person name="Kohler A."/>
            <person name="Murat C."/>
            <person name="Tang N."/>
            <person name="Roy S."/>
            <person name="Loubradou J."/>
            <person name="Henrissat B."/>
            <person name="Grigoriev I.V."/>
            <person name="Corradi N."/>
            <person name="Roux C."/>
            <person name="Martin F.M."/>
        </authorList>
    </citation>
    <scope>NUCLEOTIDE SEQUENCE [LARGE SCALE GENOMIC DNA]</scope>
    <source>
        <strain evidence="8 9">DAOM 227022</strain>
    </source>
</reference>
<dbReference type="PROSITE" id="PS51981">
    <property type="entry name" value="ZF_RZ"/>
    <property type="match status" value="1"/>
</dbReference>
<keyword evidence="2" id="KW-0963">Cytoplasm</keyword>
<dbReference type="GO" id="GO:0031380">
    <property type="term" value="C:nuclear RNA-directed RNA polymerase complex"/>
    <property type="evidence" value="ECO:0007669"/>
    <property type="project" value="TreeGrafter"/>
</dbReference>
<keyword evidence="3" id="KW-0479">Metal-binding</keyword>
<dbReference type="Gene3D" id="3.40.50.300">
    <property type="entry name" value="P-loop containing nucleotide triphosphate hydrolases"/>
    <property type="match status" value="3"/>
</dbReference>
<keyword evidence="5" id="KW-0862">Zinc</keyword>
<name>A0A397TFY6_9GLOM</name>
<dbReference type="InterPro" id="IPR041679">
    <property type="entry name" value="DNA2/NAM7-like_C"/>
</dbReference>
<dbReference type="Pfam" id="PF25396">
    <property type="entry name" value="ZNFX1"/>
    <property type="match status" value="1"/>
</dbReference>
<dbReference type="Pfam" id="PF20173">
    <property type="entry name" value="ZnF_RZ-type"/>
    <property type="match status" value="1"/>
</dbReference>
<dbReference type="InterPro" id="IPR046439">
    <property type="entry name" value="ZF_RZ_dom"/>
</dbReference>
<dbReference type="InterPro" id="IPR057373">
    <property type="entry name" value="ZNFX1"/>
</dbReference>
<evidence type="ECO:0000256" key="5">
    <source>
        <dbReference type="ARBA" id="ARBA00022833"/>
    </source>
</evidence>
<dbReference type="GO" id="GO:0005737">
    <property type="term" value="C:cytoplasm"/>
    <property type="evidence" value="ECO:0007669"/>
    <property type="project" value="UniProtKB-SubCell"/>
</dbReference>
<dbReference type="PANTHER" id="PTHR10887">
    <property type="entry name" value="DNA2/NAM7 HELICASE FAMILY"/>
    <property type="match status" value="1"/>
</dbReference>
<proteinExistence type="predicted"/>
<dbReference type="GO" id="GO:0031048">
    <property type="term" value="P:regulatory ncRNA-mediated heterochromatin formation"/>
    <property type="evidence" value="ECO:0007669"/>
    <property type="project" value="TreeGrafter"/>
</dbReference>
<evidence type="ECO:0000256" key="2">
    <source>
        <dbReference type="ARBA" id="ARBA00022490"/>
    </source>
</evidence>
<dbReference type="GO" id="GO:0002376">
    <property type="term" value="P:immune system process"/>
    <property type="evidence" value="ECO:0007669"/>
    <property type="project" value="UniProtKB-KW"/>
</dbReference>
<dbReference type="OrthoDB" id="2423195at2759"/>
<keyword evidence="9" id="KW-1185">Reference proteome</keyword>
<dbReference type="GO" id="GO:0008270">
    <property type="term" value="F:zinc ion binding"/>
    <property type="evidence" value="ECO:0007669"/>
    <property type="project" value="UniProtKB-KW"/>
</dbReference>
<feature type="domain" description="RZ-type" evidence="7">
    <location>
        <begin position="1372"/>
        <end position="1453"/>
    </location>
</feature>
<evidence type="ECO:0000256" key="4">
    <source>
        <dbReference type="ARBA" id="ARBA00022771"/>
    </source>
</evidence>
<dbReference type="InterPro" id="IPR047187">
    <property type="entry name" value="SF1_C_Upf1"/>
</dbReference>
<organism evidence="8 9">
    <name type="scientific">Glomus cerebriforme</name>
    <dbReference type="NCBI Taxonomy" id="658196"/>
    <lineage>
        <taxon>Eukaryota</taxon>
        <taxon>Fungi</taxon>
        <taxon>Fungi incertae sedis</taxon>
        <taxon>Mucoromycota</taxon>
        <taxon>Glomeromycotina</taxon>
        <taxon>Glomeromycetes</taxon>
        <taxon>Glomerales</taxon>
        <taxon>Glomeraceae</taxon>
        <taxon>Glomus</taxon>
    </lineage>
</organism>
<accession>A0A397TFY6</accession>
<dbReference type="CDD" id="cd18808">
    <property type="entry name" value="SF1_C_Upf1"/>
    <property type="match status" value="1"/>
</dbReference>
<evidence type="ECO:0000313" key="8">
    <source>
        <dbReference type="EMBL" id="RIA96822.1"/>
    </source>
</evidence>
<gene>
    <name evidence="8" type="ORF">C1645_754039</name>
</gene>
<keyword evidence="4" id="KW-0863">Zinc-finger</keyword>
<evidence type="ECO:0000313" key="9">
    <source>
        <dbReference type="Proteomes" id="UP000265703"/>
    </source>
</evidence>